<dbReference type="InterPro" id="IPR016063">
    <property type="entry name" value="TM1410_Glycdase"/>
</dbReference>
<dbReference type="InterPro" id="IPR004352">
    <property type="entry name" value="GH114_TIM-barrel"/>
</dbReference>
<keyword evidence="2" id="KW-0436">Ligase</keyword>
<dbReference type="AlphaFoldDB" id="A0A4R1GPY9"/>
<dbReference type="Proteomes" id="UP000295777">
    <property type="component" value="Unassembled WGS sequence"/>
</dbReference>
<evidence type="ECO:0000259" key="1">
    <source>
        <dbReference type="Pfam" id="PF03537"/>
    </source>
</evidence>
<dbReference type="InterPro" id="IPR013785">
    <property type="entry name" value="Aldolase_TIM"/>
</dbReference>
<dbReference type="PANTHER" id="PTHR35882:SF1">
    <property type="match status" value="1"/>
</dbReference>
<keyword evidence="3" id="KW-1185">Reference proteome</keyword>
<keyword evidence="2" id="KW-0030">Aminoacyl-tRNA synthetase</keyword>
<gene>
    <name evidence="2" type="ORF">CLV27_0374</name>
</gene>
<dbReference type="SUPFAM" id="SSF51445">
    <property type="entry name" value="(Trans)glycosidases"/>
    <property type="match status" value="1"/>
</dbReference>
<accession>A0A4R1GPY9</accession>
<dbReference type="InterPro" id="IPR016062">
    <property type="entry name" value="TM1410-rel"/>
</dbReference>
<dbReference type="InterPro" id="IPR017853">
    <property type="entry name" value="GH"/>
</dbReference>
<reference evidence="2 3" key="1">
    <citation type="submission" date="2019-03" db="EMBL/GenBank/DDBJ databases">
        <title>Genomic Encyclopedia of Archaeal and Bacterial Type Strains, Phase II (KMG-II): from individual species to whole genera.</title>
        <authorList>
            <person name="Goeker M."/>
        </authorList>
    </citation>
    <scope>NUCLEOTIDE SEQUENCE [LARGE SCALE GENOMIC DNA]</scope>
    <source>
        <strain evidence="2 3">DSM 24425</strain>
    </source>
</reference>
<name>A0A4R1GPY9_9BACT</name>
<evidence type="ECO:0000313" key="3">
    <source>
        <dbReference type="Proteomes" id="UP000295777"/>
    </source>
</evidence>
<dbReference type="EMBL" id="SMFV01000001">
    <property type="protein sequence ID" value="TCK06572.1"/>
    <property type="molecule type" value="Genomic_DNA"/>
</dbReference>
<feature type="domain" description="Glycoside-hydrolase family GH114 TIM-barrel" evidence="1">
    <location>
        <begin position="35"/>
        <end position="302"/>
    </location>
</feature>
<dbReference type="PANTHER" id="PTHR35882">
    <property type="entry name" value="PELA"/>
    <property type="match status" value="1"/>
</dbReference>
<organism evidence="2 3">
    <name type="scientific">Phorcysia thermohydrogeniphila</name>
    <dbReference type="NCBI Taxonomy" id="936138"/>
    <lineage>
        <taxon>Bacteria</taxon>
        <taxon>Pseudomonadati</taxon>
        <taxon>Aquificota</taxon>
        <taxon>Aquificia</taxon>
        <taxon>Desulfurobacteriales</taxon>
        <taxon>Desulfurobacteriaceae</taxon>
        <taxon>Phorcysia</taxon>
    </lineage>
</organism>
<dbReference type="Gene3D" id="3.20.20.70">
    <property type="entry name" value="Aldolase class I"/>
    <property type="match status" value="1"/>
</dbReference>
<comment type="caution">
    <text evidence="2">The sequence shown here is derived from an EMBL/GenBank/DDBJ whole genome shotgun (WGS) entry which is preliminary data.</text>
</comment>
<dbReference type="PRINTS" id="PR01545">
    <property type="entry name" value="THEMAYE10DUF"/>
</dbReference>
<dbReference type="NCBIfam" id="TIGR01370">
    <property type="entry name" value="MJ1477/TM1410 family putative glycoside hydrolase"/>
    <property type="match status" value="1"/>
</dbReference>
<evidence type="ECO:0000313" key="2">
    <source>
        <dbReference type="EMBL" id="TCK06572.1"/>
    </source>
</evidence>
<proteinExistence type="predicted"/>
<sequence length="313" mass="36077">MKRFSFLILFSFLLLGGCGGESEVKEESSSLNVKSWGYQLQEANPSEVALSGFDLVVMDYSYDGTEEGEYSPEEIESIKSSGVIPIAYISVGEAEDYRFYWNPDWQSSPPSWLGEENPEWQGNYAVRYWEQEWKDIVRSYINRIAEEGFKGLYLDKIDEFEYWDSQGELEKGEPAKRMIDFIVEIADYCRKKIEGCYIIPQNGERLLLFDEEGKLLKTVSAWAVEDLFYDGTSFVSQDEVNERTALLDRVRGAGKPVLVVDYVDDGSGYDREKENLERIEDFRRRALEKGYIPYAAMSDRELDELIIIPGLQP</sequence>
<protein>
    <submittedName>
        <fullName evidence="2">Cysteinyl-tRNA synthetase</fullName>
    </submittedName>
</protein>
<dbReference type="RefSeq" id="WP_132525241.1">
    <property type="nucleotide sequence ID" value="NZ_SMFV01000001.1"/>
</dbReference>
<dbReference type="PROSITE" id="PS51257">
    <property type="entry name" value="PROKAR_LIPOPROTEIN"/>
    <property type="match status" value="1"/>
</dbReference>
<dbReference type="Pfam" id="PF03537">
    <property type="entry name" value="Glyco_hydro_114"/>
    <property type="match status" value="1"/>
</dbReference>
<dbReference type="OrthoDB" id="30037at2"/>
<dbReference type="GO" id="GO:0004812">
    <property type="term" value="F:aminoacyl-tRNA ligase activity"/>
    <property type="evidence" value="ECO:0007669"/>
    <property type="project" value="UniProtKB-KW"/>
</dbReference>